<dbReference type="Proteomes" id="UP001501599">
    <property type="component" value="Unassembled WGS sequence"/>
</dbReference>
<evidence type="ECO:0000259" key="2">
    <source>
        <dbReference type="Pfam" id="PF04909"/>
    </source>
</evidence>
<proteinExistence type="inferred from homology"/>
<keyword evidence="4" id="KW-1185">Reference proteome</keyword>
<dbReference type="RefSeq" id="WP_344344305.1">
    <property type="nucleotide sequence ID" value="NZ_BAAAQT010000008.1"/>
</dbReference>
<evidence type="ECO:0000313" key="4">
    <source>
        <dbReference type="Proteomes" id="UP001501599"/>
    </source>
</evidence>
<comment type="similarity">
    <text evidence="1">Belongs to the metallo-dependent hydrolases superfamily.</text>
</comment>
<dbReference type="InterPro" id="IPR052350">
    <property type="entry name" value="Metallo-dep_Lactonases"/>
</dbReference>
<sequence>MIVDAHLHVWDLARAEYAWMDAGMGGLHRTVTLDEIAPALAARGVDAVVLVQSADERGDTELLLELAREHALVAGVVAYAPLDDPDALAADLEAFADDARVLGIRNLVHERPAAWFASDAVERGLAVLAEHRMPLDVPTDGFAALARVAEIAEAHPALPVVLDHLGKPPVGGGPEARAAWRAALAECARHPTVVAKLSGLYAASGPLDAWTVDDLRPIVDDALDLLGADRLLYGSDWPISLLAGGDARTWDAMQQLLAPLSASERAAILGGTAARVYRIPSEGAAS</sequence>
<dbReference type="PANTHER" id="PTHR43569:SF2">
    <property type="entry name" value="AMIDOHYDROLASE-RELATED DOMAIN-CONTAINING PROTEIN"/>
    <property type="match status" value="1"/>
</dbReference>
<feature type="domain" description="Amidohydrolase-related" evidence="2">
    <location>
        <begin position="3"/>
        <end position="279"/>
    </location>
</feature>
<dbReference type="InterPro" id="IPR006680">
    <property type="entry name" value="Amidohydro-rel"/>
</dbReference>
<comment type="caution">
    <text evidence="3">The sequence shown here is derived from an EMBL/GenBank/DDBJ whole genome shotgun (WGS) entry which is preliminary data.</text>
</comment>
<organism evidence="3 4">
    <name type="scientific">Agrococcus versicolor</name>
    <dbReference type="NCBI Taxonomy" id="501482"/>
    <lineage>
        <taxon>Bacteria</taxon>
        <taxon>Bacillati</taxon>
        <taxon>Actinomycetota</taxon>
        <taxon>Actinomycetes</taxon>
        <taxon>Micrococcales</taxon>
        <taxon>Microbacteriaceae</taxon>
        <taxon>Agrococcus</taxon>
    </lineage>
</organism>
<reference evidence="4" key="1">
    <citation type="journal article" date="2019" name="Int. J. Syst. Evol. Microbiol.">
        <title>The Global Catalogue of Microorganisms (GCM) 10K type strain sequencing project: providing services to taxonomists for standard genome sequencing and annotation.</title>
        <authorList>
            <consortium name="The Broad Institute Genomics Platform"/>
            <consortium name="The Broad Institute Genome Sequencing Center for Infectious Disease"/>
            <person name="Wu L."/>
            <person name="Ma J."/>
        </authorList>
    </citation>
    <scope>NUCLEOTIDE SEQUENCE [LARGE SCALE GENOMIC DNA]</scope>
    <source>
        <strain evidence="4">JCM 16026</strain>
    </source>
</reference>
<dbReference type="Pfam" id="PF04909">
    <property type="entry name" value="Amidohydro_2"/>
    <property type="match status" value="1"/>
</dbReference>
<dbReference type="Gene3D" id="3.20.20.140">
    <property type="entry name" value="Metal-dependent hydrolases"/>
    <property type="match status" value="1"/>
</dbReference>
<dbReference type="SUPFAM" id="SSF51556">
    <property type="entry name" value="Metallo-dependent hydrolases"/>
    <property type="match status" value="1"/>
</dbReference>
<evidence type="ECO:0000313" key="3">
    <source>
        <dbReference type="EMBL" id="GAA2175546.1"/>
    </source>
</evidence>
<protein>
    <submittedName>
        <fullName evidence="3">Amidohydrolase family protein</fullName>
    </submittedName>
</protein>
<name>A0ABP5MRI9_9MICO</name>
<accession>A0ABP5MRI9</accession>
<evidence type="ECO:0000256" key="1">
    <source>
        <dbReference type="ARBA" id="ARBA00038310"/>
    </source>
</evidence>
<dbReference type="EMBL" id="BAAAQT010000008">
    <property type="protein sequence ID" value="GAA2175546.1"/>
    <property type="molecule type" value="Genomic_DNA"/>
</dbReference>
<dbReference type="PANTHER" id="PTHR43569">
    <property type="entry name" value="AMIDOHYDROLASE"/>
    <property type="match status" value="1"/>
</dbReference>
<dbReference type="InterPro" id="IPR032466">
    <property type="entry name" value="Metal_Hydrolase"/>
</dbReference>
<gene>
    <name evidence="3" type="ORF">GCM10009846_25870</name>
</gene>